<sequence length="330" mass="36001">MATFSGRKVAVGIGLEDPNAKGTAVAPTYGAPHLDISFKDSPTSKMNESALGTIIKNNGKTDVLVEGDGSISTKLWVKGLYYWLALAFGQKPTTTAVQGDTTAKEHAFTLRDDNNHISATMAIKEPNLSARFAYAMADTVTFTWTPDDFPKVEVAFKSHKSVTASDNITYTIDDTEFLPKHASFKIADNLAGLDAAPEAKDIKSLTLTISKNLQPQQTMDSKDTYGEILNGEFEVSVSIEKLYRDSTYRAMSYNDERKALRLSFVDDKSKAGSKTNTSLTFDIAVAAFSGYEPSYGVSDIATEKIDAVMLLNTADFSKSFTAKLVNKYTY</sequence>
<organism evidence="1">
    <name type="scientific">Myoviridae sp. ctu3o5</name>
    <dbReference type="NCBI Taxonomy" id="2825198"/>
    <lineage>
        <taxon>Viruses</taxon>
        <taxon>Duplodnaviria</taxon>
        <taxon>Heunggongvirae</taxon>
        <taxon>Uroviricota</taxon>
        <taxon>Caudoviricetes</taxon>
    </lineage>
</organism>
<protein>
    <submittedName>
        <fullName evidence="1">Uncharacterized protein</fullName>
    </submittedName>
</protein>
<dbReference type="Pfam" id="PF18906">
    <property type="entry name" value="Phage_tube_2"/>
    <property type="match status" value="1"/>
</dbReference>
<reference evidence="1" key="1">
    <citation type="journal article" date="2021" name="Proc. Natl. Acad. Sci. U.S.A.">
        <title>A Catalog of Tens of Thousands of Viruses from Human Metagenomes Reveals Hidden Associations with Chronic Diseases.</title>
        <authorList>
            <person name="Tisza M.J."/>
            <person name="Buck C.B."/>
        </authorList>
    </citation>
    <scope>NUCLEOTIDE SEQUENCE</scope>
    <source>
        <strain evidence="1">Ctu3o5</strain>
    </source>
</reference>
<accession>A0A8S5U1K6</accession>
<name>A0A8S5U1K6_9CAUD</name>
<dbReference type="InterPro" id="IPR044000">
    <property type="entry name" value="Phage_tube_2"/>
</dbReference>
<evidence type="ECO:0000313" key="1">
    <source>
        <dbReference type="EMBL" id="DAF88337.1"/>
    </source>
</evidence>
<dbReference type="EMBL" id="BK015984">
    <property type="protein sequence ID" value="DAF88337.1"/>
    <property type="molecule type" value="Genomic_DNA"/>
</dbReference>
<proteinExistence type="predicted"/>